<protein>
    <submittedName>
        <fullName evidence="1">Uncharacterized protein</fullName>
    </submittedName>
</protein>
<organism evidence="1 2">
    <name type="scientific">Paramuricea clavata</name>
    <name type="common">Red gorgonian</name>
    <name type="synonym">Violescent sea-whip</name>
    <dbReference type="NCBI Taxonomy" id="317549"/>
    <lineage>
        <taxon>Eukaryota</taxon>
        <taxon>Metazoa</taxon>
        <taxon>Cnidaria</taxon>
        <taxon>Anthozoa</taxon>
        <taxon>Octocorallia</taxon>
        <taxon>Malacalcyonacea</taxon>
        <taxon>Plexauridae</taxon>
        <taxon>Paramuricea</taxon>
    </lineage>
</organism>
<name>A0A7D9LPF6_PARCT</name>
<dbReference type="EMBL" id="CACRXK020021766">
    <property type="protein sequence ID" value="CAB4036179.1"/>
    <property type="molecule type" value="Genomic_DNA"/>
</dbReference>
<reference evidence="1" key="1">
    <citation type="submission" date="2020-04" db="EMBL/GenBank/DDBJ databases">
        <authorList>
            <person name="Alioto T."/>
            <person name="Alioto T."/>
            <person name="Gomez Garrido J."/>
        </authorList>
    </citation>
    <scope>NUCLEOTIDE SEQUENCE</scope>
    <source>
        <strain evidence="1">A484AB</strain>
    </source>
</reference>
<keyword evidence="2" id="KW-1185">Reference proteome</keyword>
<dbReference type="Proteomes" id="UP001152795">
    <property type="component" value="Unassembled WGS sequence"/>
</dbReference>
<evidence type="ECO:0000313" key="1">
    <source>
        <dbReference type="EMBL" id="CAB4036179.1"/>
    </source>
</evidence>
<proteinExistence type="predicted"/>
<dbReference type="AlphaFoldDB" id="A0A7D9LPF6"/>
<dbReference type="PANTHER" id="PTHR33198:SF20">
    <property type="entry name" value="RETROTRANSPOSON GAG DOMAIN-CONTAINING PROTEIN"/>
    <property type="match status" value="1"/>
</dbReference>
<dbReference type="OrthoDB" id="5976724at2759"/>
<gene>
    <name evidence="1" type="ORF">PACLA_8A012482</name>
</gene>
<comment type="caution">
    <text evidence="1">The sequence shown here is derived from an EMBL/GenBank/DDBJ whole genome shotgun (WGS) entry which is preliminary data.</text>
</comment>
<dbReference type="PANTHER" id="PTHR33198">
    <property type="entry name" value="ANK_REP_REGION DOMAIN-CONTAINING PROTEIN-RELATED"/>
    <property type="match status" value="1"/>
</dbReference>
<sequence length="255" mass="29155">MASGSIQWAPPKPLHLEGNVSENFRKFEEHWTLFEKTEPKGKSEEEKCSYFLLCIGEKAREVHKTLAFSTPETSTNTEGATVWKRTTQELKTAFKAYCNPRKNLTFERHKLNTRNQDENETIDQYVTALRTLAATCEFESLHDGLIRDRIVCGIKAQTLKERMLRENDLTLQKAIDICRAAETSRDQLKSLCGGEKKNNIDTLGRDRRNRYTHEASHQKSNNQQQRGKACGNCGRSHAPKTCPAYGKPCNHCHKL</sequence>
<accession>A0A7D9LPF6</accession>
<evidence type="ECO:0000313" key="2">
    <source>
        <dbReference type="Proteomes" id="UP001152795"/>
    </source>
</evidence>